<dbReference type="Pfam" id="PF00884">
    <property type="entry name" value="Sulfatase"/>
    <property type="match status" value="1"/>
</dbReference>
<gene>
    <name evidence="3" type="ORF">FPZ11_10875</name>
</gene>
<dbReference type="SUPFAM" id="SSF53649">
    <property type="entry name" value="Alkaline phosphatase-like"/>
    <property type="match status" value="1"/>
</dbReference>
<dbReference type="InterPro" id="IPR017850">
    <property type="entry name" value="Alkaline_phosphatase_core_sf"/>
</dbReference>
<dbReference type="EMBL" id="CP042305">
    <property type="protein sequence ID" value="QDZ15196.1"/>
    <property type="molecule type" value="Genomic_DNA"/>
</dbReference>
<reference evidence="3 4" key="1">
    <citation type="submission" date="2019-07" db="EMBL/GenBank/DDBJ databases">
        <title>Full genome sequence of Humibacter sp. WJ7-1.</title>
        <authorList>
            <person name="Im W.-T."/>
        </authorList>
    </citation>
    <scope>NUCLEOTIDE SEQUENCE [LARGE SCALE GENOMIC DNA]</scope>
    <source>
        <strain evidence="3 4">WJ7-1</strain>
    </source>
</reference>
<organism evidence="3 4">
    <name type="scientific">Humibacter ginsenosidimutans</name>
    <dbReference type="NCBI Taxonomy" id="2599293"/>
    <lineage>
        <taxon>Bacteria</taxon>
        <taxon>Bacillati</taxon>
        <taxon>Actinomycetota</taxon>
        <taxon>Actinomycetes</taxon>
        <taxon>Micrococcales</taxon>
        <taxon>Microbacteriaceae</taxon>
        <taxon>Humibacter</taxon>
    </lineage>
</organism>
<name>A0A5B8M4F8_9MICO</name>
<protein>
    <submittedName>
        <fullName evidence="3">Arylsulfatase</fullName>
    </submittedName>
</protein>
<evidence type="ECO:0000259" key="2">
    <source>
        <dbReference type="Pfam" id="PF00884"/>
    </source>
</evidence>
<evidence type="ECO:0000256" key="1">
    <source>
        <dbReference type="ARBA" id="ARBA00008779"/>
    </source>
</evidence>
<dbReference type="KEGG" id="huw:FPZ11_10875"/>
<dbReference type="OrthoDB" id="9777306at2"/>
<sequence>MSHDGVQRAALPIPDLAYTGTVTYDATDPDTHYPPITELRPPAGAPNVAVILIDDCGFGASSAFGGPIATPNFERLAAKGLKYTRFHTTALCSPTRAALLSGRNHHSVGMGGITEIATSAPGYNSLRPNDCAPLAETLRLNGYSTAQFGKCHEVPVWETSPVGPFGHWPTPGGGFEYFYGFIGGETNQWYPALYEGTTPVEPWGTPEQGYHFMADMTDKAVAWVRQQKALAPDKPFFTYFAPGATHAPHHVPTEWADTYKGKFDQGWDRLREETFARQKELGVIPQDADLTPRNEGIPSWDEMSDELKPVLAREMEVYAGFLAYADHYVGAFLDSLDDMGVLDDTLVYLIIGDNGASGEGTMKGTTNESFTLNGMTALETDEFLIAHKDELGTPRSYNHYAVAWAHAMDTPYQWTKQIASHWGGTRNGTIVSWPNGIRARGEIRNQFAHVIDVAPTVLEAAGIPEPHTVNGVTQRPYEGVAMNYSFDDGDAEERHTTQYFEMFGNRAIYHKGWTAVARHKFPWQGSTHGLDEDVWELYDVEKDWTQSHDLASKEPERLAELQRLFLIQAARFNVLPMDVRSIERFNPDLAGRPTLVKGDSQIFFPGMKRLTENSVLSIKNKSHTVTAKISVPDGGAEGAIIAQGGAFGGWSLYLKNGALAYAYNLLGVRTEHVRSDRALTSGEHEVRMQFAYAGGGLAKGGTVTLYDGEEIMGTGAISATMPMTISVDESVDVGRDIATRVTDDYTGGEFTGTIDWVRLDIGDDDQSHLVDPHHLVANAMMRQ</sequence>
<dbReference type="InterPro" id="IPR000917">
    <property type="entry name" value="Sulfatase_N"/>
</dbReference>
<dbReference type="PANTHER" id="PTHR42693">
    <property type="entry name" value="ARYLSULFATASE FAMILY MEMBER"/>
    <property type="match status" value="1"/>
</dbReference>
<dbReference type="Proteomes" id="UP000320216">
    <property type="component" value="Chromosome"/>
</dbReference>
<dbReference type="RefSeq" id="WP_146320832.1">
    <property type="nucleotide sequence ID" value="NZ_CP042305.1"/>
</dbReference>
<evidence type="ECO:0000313" key="3">
    <source>
        <dbReference type="EMBL" id="QDZ15196.1"/>
    </source>
</evidence>
<keyword evidence="4" id="KW-1185">Reference proteome</keyword>
<accession>A0A5B8M4F8</accession>
<dbReference type="Gene3D" id="3.30.1120.10">
    <property type="match status" value="1"/>
</dbReference>
<dbReference type="Gene3D" id="3.40.720.10">
    <property type="entry name" value="Alkaline Phosphatase, subunit A"/>
    <property type="match status" value="1"/>
</dbReference>
<dbReference type="AlphaFoldDB" id="A0A5B8M4F8"/>
<feature type="domain" description="Sulfatase N-terminal" evidence="2">
    <location>
        <begin position="46"/>
        <end position="463"/>
    </location>
</feature>
<dbReference type="CDD" id="cd16025">
    <property type="entry name" value="PAS_like"/>
    <property type="match status" value="1"/>
</dbReference>
<dbReference type="InterPro" id="IPR050738">
    <property type="entry name" value="Sulfatase"/>
</dbReference>
<proteinExistence type="inferred from homology"/>
<dbReference type="PANTHER" id="PTHR42693:SF43">
    <property type="entry name" value="BLL2667 PROTEIN"/>
    <property type="match status" value="1"/>
</dbReference>
<comment type="similarity">
    <text evidence="1">Belongs to the sulfatase family.</text>
</comment>
<evidence type="ECO:0000313" key="4">
    <source>
        <dbReference type="Proteomes" id="UP000320216"/>
    </source>
</evidence>